<dbReference type="AlphaFoldDB" id="A0A0V1EH71"/>
<name>A0A0V1EH71_TRIPS</name>
<organism evidence="1 2">
    <name type="scientific">Trichinella pseudospiralis</name>
    <name type="common">Parasitic roundworm</name>
    <dbReference type="NCBI Taxonomy" id="6337"/>
    <lineage>
        <taxon>Eukaryota</taxon>
        <taxon>Metazoa</taxon>
        <taxon>Ecdysozoa</taxon>
        <taxon>Nematoda</taxon>
        <taxon>Enoplea</taxon>
        <taxon>Dorylaimia</taxon>
        <taxon>Trichinellida</taxon>
        <taxon>Trichinellidae</taxon>
        <taxon>Trichinella</taxon>
    </lineage>
</organism>
<dbReference type="Proteomes" id="UP000054632">
    <property type="component" value="Unassembled WGS sequence"/>
</dbReference>
<comment type="caution">
    <text evidence="1">The sequence shown here is derived from an EMBL/GenBank/DDBJ whole genome shotgun (WGS) entry which is preliminary data.</text>
</comment>
<gene>
    <name evidence="1" type="ORF">T4A_6275</name>
</gene>
<evidence type="ECO:0000313" key="1">
    <source>
        <dbReference type="EMBL" id="KRY73078.1"/>
    </source>
</evidence>
<protein>
    <submittedName>
        <fullName evidence="1">Uncharacterized protein</fullName>
    </submittedName>
</protein>
<proteinExistence type="predicted"/>
<evidence type="ECO:0000313" key="2">
    <source>
        <dbReference type="Proteomes" id="UP000054632"/>
    </source>
</evidence>
<sequence length="154" mass="17411">MHTIETKPQDVAINDQTCAAYVHATGASRREKPLLTWASFDLEQLIKTAVRPSTTVNKRMNHTSKHWSIDRTACDIWSNGRRSLSNVDNDDDDDDDDDSIRLRKILISVSFFQAKIQATSVICLPSFFQTEEGARDDRFSTRLGFSVNARCMVG</sequence>
<reference evidence="1 2" key="1">
    <citation type="submission" date="2015-01" db="EMBL/GenBank/DDBJ databases">
        <title>Evolution of Trichinella species and genotypes.</title>
        <authorList>
            <person name="Korhonen P.K."/>
            <person name="Edoardo P."/>
            <person name="Giuseppe L.R."/>
            <person name="Gasser R.B."/>
        </authorList>
    </citation>
    <scope>NUCLEOTIDE SEQUENCE [LARGE SCALE GENOMIC DNA]</scope>
    <source>
        <strain evidence="1">ISS13</strain>
    </source>
</reference>
<dbReference type="EMBL" id="JYDR01000038">
    <property type="protein sequence ID" value="KRY73078.1"/>
    <property type="molecule type" value="Genomic_DNA"/>
</dbReference>
<accession>A0A0V1EH71</accession>